<accession>A0A1G7FVH7</accession>
<feature type="active site" evidence="5">
    <location>
        <position position="86"/>
    </location>
</feature>
<evidence type="ECO:0000313" key="7">
    <source>
        <dbReference type="EMBL" id="SDE79867.1"/>
    </source>
</evidence>
<sequence>MSVAYLFPGQGSQKPGMLHDLPKHPIITEKFEEASVVLGEDVLALDTSEALSSTRAVQLSLLIHEVAAASLLMSEGATADIVAGHSIGAFAAAVVSGSLRFSDAVAVVELRGRLMQEAYPSGFGMGVIIGLDESRVTLLTDGINTQNTPVFIANLNAQDQITIAGTISAIEQVFTLARSAGAHKTKLLDISVPSHCRLLRSVSDEITRKMKSFILKDSNTLYIGNCRARVLRKAEEIREDLSEGVANPVRWHEATTLMFERGARLFVELGPGDTLTNLAKKAFPDTRCISAVSSGFDSARLLINREREMSNNR</sequence>
<dbReference type="Proteomes" id="UP000198972">
    <property type="component" value="Unassembled WGS sequence"/>
</dbReference>
<dbReference type="InterPro" id="IPR017554">
    <property type="entry name" value="Malonate_deCOase_MdcHsu"/>
</dbReference>
<keyword evidence="2 4" id="KW-0012">Acyltransferase</keyword>
<dbReference type="EMBL" id="FNBG01000002">
    <property type="protein sequence ID" value="SDE79867.1"/>
    <property type="molecule type" value="Genomic_DNA"/>
</dbReference>
<dbReference type="InterPro" id="IPR016036">
    <property type="entry name" value="Malonyl_transacylase_ACP-bd"/>
</dbReference>
<evidence type="ECO:0000313" key="8">
    <source>
        <dbReference type="Proteomes" id="UP000198972"/>
    </source>
</evidence>
<dbReference type="EC" id="2.3.1.39" evidence="4"/>
<dbReference type="PANTHER" id="PTHR42681">
    <property type="entry name" value="MALONYL-COA-ACYL CARRIER PROTEIN TRANSACYLASE, MITOCHONDRIAL"/>
    <property type="match status" value="1"/>
</dbReference>
<feature type="active site" evidence="5">
    <location>
        <position position="195"/>
    </location>
</feature>
<dbReference type="Pfam" id="PF00698">
    <property type="entry name" value="Acyl_transf_1"/>
    <property type="match status" value="1"/>
</dbReference>
<proteinExistence type="inferred from homology"/>
<reference evidence="7 8" key="1">
    <citation type="submission" date="2016-10" db="EMBL/GenBank/DDBJ databases">
        <authorList>
            <person name="de Groot N.N."/>
        </authorList>
    </citation>
    <scope>NUCLEOTIDE SEQUENCE [LARGE SCALE GENOMIC DNA]</scope>
    <source>
        <strain evidence="7 8">DSM 28129</strain>
    </source>
</reference>
<dbReference type="InterPro" id="IPR014043">
    <property type="entry name" value="Acyl_transferase_dom"/>
</dbReference>
<keyword evidence="8" id="KW-1185">Reference proteome</keyword>
<evidence type="ECO:0000256" key="2">
    <source>
        <dbReference type="ARBA" id="ARBA00023315"/>
    </source>
</evidence>
<dbReference type="InterPro" id="IPR050858">
    <property type="entry name" value="Mal-CoA-ACP_Trans/PKS_FabD"/>
</dbReference>
<dbReference type="InterPro" id="IPR024925">
    <property type="entry name" value="Malonyl_CoA-ACP_transAc"/>
</dbReference>
<dbReference type="NCBIfam" id="TIGR03131">
    <property type="entry name" value="malonate_mdcH"/>
    <property type="match status" value="1"/>
</dbReference>
<keyword evidence="1 4" id="KW-0808">Transferase</keyword>
<dbReference type="GO" id="GO:0005829">
    <property type="term" value="C:cytosol"/>
    <property type="evidence" value="ECO:0007669"/>
    <property type="project" value="TreeGrafter"/>
</dbReference>
<dbReference type="InterPro" id="IPR016035">
    <property type="entry name" value="Acyl_Trfase/lysoPLipase"/>
</dbReference>
<organism evidence="7 8">
    <name type="scientific">Fontibacillus panacisegetis</name>
    <dbReference type="NCBI Taxonomy" id="670482"/>
    <lineage>
        <taxon>Bacteria</taxon>
        <taxon>Bacillati</taxon>
        <taxon>Bacillota</taxon>
        <taxon>Bacilli</taxon>
        <taxon>Bacillales</taxon>
        <taxon>Paenibacillaceae</taxon>
        <taxon>Fontibacillus</taxon>
    </lineage>
</organism>
<dbReference type="PIRSF" id="PIRSF000446">
    <property type="entry name" value="Mct"/>
    <property type="match status" value="1"/>
</dbReference>
<dbReference type="SMART" id="SM00827">
    <property type="entry name" value="PKS_AT"/>
    <property type="match status" value="1"/>
</dbReference>
<dbReference type="RefSeq" id="WP_091226703.1">
    <property type="nucleotide sequence ID" value="NZ_FNBG01000002.1"/>
</dbReference>
<dbReference type="OrthoDB" id="9805460at2"/>
<name>A0A1G7FVH7_9BACL</name>
<dbReference type="Gene3D" id="3.40.366.10">
    <property type="entry name" value="Malonyl-Coenzyme A Acyl Carrier Protein, domain 2"/>
    <property type="match status" value="1"/>
</dbReference>
<dbReference type="STRING" id="670482.SAMN04488542_102166"/>
<gene>
    <name evidence="7" type="ORF">SAMN04488542_102166</name>
</gene>
<dbReference type="SUPFAM" id="SSF52151">
    <property type="entry name" value="FabD/lysophospholipase-like"/>
    <property type="match status" value="1"/>
</dbReference>
<evidence type="ECO:0000256" key="5">
    <source>
        <dbReference type="PIRSR" id="PIRSR000446-1"/>
    </source>
</evidence>
<dbReference type="InterPro" id="IPR001227">
    <property type="entry name" value="Ac_transferase_dom_sf"/>
</dbReference>
<feature type="domain" description="Malonyl-CoA:ACP transacylase (MAT)" evidence="6">
    <location>
        <begin position="6"/>
        <end position="296"/>
    </location>
</feature>
<dbReference type="AlphaFoldDB" id="A0A1G7FVH7"/>
<dbReference type="SUPFAM" id="SSF55048">
    <property type="entry name" value="Probable ACP-binding domain of malonyl-CoA ACP transacylase"/>
    <property type="match status" value="1"/>
</dbReference>
<evidence type="ECO:0000256" key="1">
    <source>
        <dbReference type="ARBA" id="ARBA00022679"/>
    </source>
</evidence>
<dbReference type="GO" id="GO:0006633">
    <property type="term" value="P:fatty acid biosynthetic process"/>
    <property type="evidence" value="ECO:0007669"/>
    <property type="project" value="TreeGrafter"/>
</dbReference>
<dbReference type="GO" id="GO:0004314">
    <property type="term" value="F:[acyl-carrier-protein] S-malonyltransferase activity"/>
    <property type="evidence" value="ECO:0007669"/>
    <property type="project" value="UniProtKB-EC"/>
</dbReference>
<evidence type="ECO:0000256" key="4">
    <source>
        <dbReference type="PIRNR" id="PIRNR000446"/>
    </source>
</evidence>
<dbReference type="Gene3D" id="3.30.70.250">
    <property type="entry name" value="Malonyl-CoA ACP transacylase, ACP-binding"/>
    <property type="match status" value="1"/>
</dbReference>
<evidence type="ECO:0000259" key="6">
    <source>
        <dbReference type="SMART" id="SM00827"/>
    </source>
</evidence>
<comment type="similarity">
    <text evidence="4">Belongs to the fabD family.</text>
</comment>
<protein>
    <recommendedName>
        <fullName evidence="4">Malonyl CoA-acyl carrier protein transacylase</fullName>
        <ecNumber evidence="4">2.3.1.39</ecNumber>
    </recommendedName>
</protein>
<dbReference type="PANTHER" id="PTHR42681:SF1">
    <property type="entry name" value="MALONYL-COA-ACYL CARRIER PROTEIN TRANSACYLASE, MITOCHONDRIAL"/>
    <property type="match status" value="1"/>
</dbReference>
<comment type="catalytic activity">
    <reaction evidence="3 4">
        <text>holo-[ACP] + malonyl-CoA = malonyl-[ACP] + CoA</text>
        <dbReference type="Rhea" id="RHEA:41792"/>
        <dbReference type="Rhea" id="RHEA-COMP:9623"/>
        <dbReference type="Rhea" id="RHEA-COMP:9685"/>
        <dbReference type="ChEBI" id="CHEBI:57287"/>
        <dbReference type="ChEBI" id="CHEBI:57384"/>
        <dbReference type="ChEBI" id="CHEBI:64479"/>
        <dbReference type="ChEBI" id="CHEBI:78449"/>
        <dbReference type="EC" id="2.3.1.39"/>
    </reaction>
</comment>
<evidence type="ECO:0000256" key="3">
    <source>
        <dbReference type="ARBA" id="ARBA00048462"/>
    </source>
</evidence>